<dbReference type="InterPro" id="IPR002782">
    <property type="entry name" value="Mut7-C_RNAse_dom"/>
</dbReference>
<organism evidence="4 5">
    <name type="scientific">Diploptera punctata</name>
    <name type="common">Pacific beetle cockroach</name>
    <dbReference type="NCBI Taxonomy" id="6984"/>
    <lineage>
        <taxon>Eukaryota</taxon>
        <taxon>Metazoa</taxon>
        <taxon>Ecdysozoa</taxon>
        <taxon>Arthropoda</taxon>
        <taxon>Hexapoda</taxon>
        <taxon>Insecta</taxon>
        <taxon>Pterygota</taxon>
        <taxon>Neoptera</taxon>
        <taxon>Polyneoptera</taxon>
        <taxon>Dictyoptera</taxon>
        <taxon>Blattodea</taxon>
        <taxon>Blaberoidea</taxon>
        <taxon>Blaberidae</taxon>
        <taxon>Diplopterinae</taxon>
        <taxon>Diploptera</taxon>
    </lineage>
</organism>
<name>A0AAD8ENJ0_DIPPU</name>
<evidence type="ECO:0008006" key="6">
    <source>
        <dbReference type="Google" id="ProtNLM"/>
    </source>
</evidence>
<dbReference type="GO" id="GO:0006139">
    <property type="term" value="P:nucleobase-containing compound metabolic process"/>
    <property type="evidence" value="ECO:0007669"/>
    <property type="project" value="InterPro"/>
</dbReference>
<feature type="domain" description="3'-5' exonuclease" evidence="2">
    <location>
        <begin position="27"/>
        <end position="66"/>
    </location>
</feature>
<evidence type="ECO:0000259" key="2">
    <source>
        <dbReference type="Pfam" id="PF01612"/>
    </source>
</evidence>
<keyword evidence="5" id="KW-1185">Reference proteome</keyword>
<dbReference type="Pfam" id="PF01927">
    <property type="entry name" value="Mut7-C"/>
    <property type="match status" value="2"/>
</dbReference>
<dbReference type="GO" id="GO:0003676">
    <property type="term" value="F:nucleic acid binding"/>
    <property type="evidence" value="ECO:0007669"/>
    <property type="project" value="InterPro"/>
</dbReference>
<gene>
    <name evidence="4" type="ORF">L9F63_011811</name>
</gene>
<dbReference type="InterPro" id="IPR012337">
    <property type="entry name" value="RNaseH-like_sf"/>
</dbReference>
<dbReference type="Pfam" id="PF01612">
    <property type="entry name" value="DNA_pol_A_exo1"/>
    <property type="match status" value="1"/>
</dbReference>
<feature type="domain" description="Mut7-C RNAse" evidence="3">
    <location>
        <begin position="171"/>
        <end position="285"/>
    </location>
</feature>
<evidence type="ECO:0000259" key="3">
    <source>
        <dbReference type="Pfam" id="PF01927"/>
    </source>
</evidence>
<keyword evidence="1" id="KW-1133">Transmembrane helix</keyword>
<accession>A0AAD8ENJ0</accession>
<sequence>MQHFNDCLMDAQDINNINKALDEETVSGESLARLVYLCLGETLDKSDQFSNWERRPLRESQMLYAGIFSLLLFLFPLSSSSIIVWRGALDAYCLLEVHDVLQQCAQEQNIPFRDICNDVMINVTSPHKTKQSAKHSKRHVKHESLCVMLQHLPIEVVPSPHTESTQARNFKVVCDNMVHGLGKLLRKCGIDTVIIGNEENHDVCAKIAQQQKRMIITRGQIYNKLCQHVPKGHCYPVTSDNLEGQLEVLRYFNVTVTKEDVFSRCQICNGNEFVTVSKDIMQRLAEISQHRSCLQVLDEESEWDDGGEGFSSESDAYSEEGTAPPIVVQHRDKLDNGILLQYCQTRKGVSIQVHAVPLGVLKQTKIFYICENCGKCYWDGSHFERVVGGMLQN</sequence>
<dbReference type="InterPro" id="IPR002562">
    <property type="entry name" value="3'-5'_exonuclease_dom"/>
</dbReference>
<feature type="non-terminal residue" evidence="4">
    <location>
        <position position="393"/>
    </location>
</feature>
<evidence type="ECO:0000256" key="1">
    <source>
        <dbReference type="SAM" id="Phobius"/>
    </source>
</evidence>
<dbReference type="EMBL" id="JASPKZ010001617">
    <property type="protein sequence ID" value="KAJ9597340.1"/>
    <property type="molecule type" value="Genomic_DNA"/>
</dbReference>
<keyword evidence="1" id="KW-0472">Membrane</keyword>
<dbReference type="Proteomes" id="UP001233999">
    <property type="component" value="Unassembled WGS sequence"/>
</dbReference>
<dbReference type="SUPFAM" id="SSF53098">
    <property type="entry name" value="Ribonuclease H-like"/>
    <property type="match status" value="1"/>
</dbReference>
<keyword evidence="1" id="KW-0812">Transmembrane</keyword>
<reference evidence="4" key="2">
    <citation type="submission" date="2023-05" db="EMBL/GenBank/DDBJ databases">
        <authorList>
            <person name="Fouks B."/>
        </authorList>
    </citation>
    <scope>NUCLEOTIDE SEQUENCE</scope>
    <source>
        <strain evidence="4">Stay&amp;Tobe</strain>
        <tissue evidence="4">Testes</tissue>
    </source>
</reference>
<dbReference type="GO" id="GO:0008408">
    <property type="term" value="F:3'-5' exonuclease activity"/>
    <property type="evidence" value="ECO:0007669"/>
    <property type="project" value="InterPro"/>
</dbReference>
<dbReference type="PANTHER" id="PTHR47765">
    <property type="entry name" value="3'-5' EXONUCLEASE DOMAIN-CONTAINING PROTEIN"/>
    <property type="match status" value="1"/>
</dbReference>
<evidence type="ECO:0000313" key="4">
    <source>
        <dbReference type="EMBL" id="KAJ9597340.1"/>
    </source>
</evidence>
<feature type="domain" description="Mut7-C RNAse" evidence="3">
    <location>
        <begin position="354"/>
        <end position="387"/>
    </location>
</feature>
<evidence type="ECO:0000313" key="5">
    <source>
        <dbReference type="Proteomes" id="UP001233999"/>
    </source>
</evidence>
<dbReference type="PANTHER" id="PTHR47765:SF2">
    <property type="entry name" value="EXONUCLEASE MUT-7 HOMOLOG"/>
    <property type="match status" value="1"/>
</dbReference>
<dbReference type="InterPro" id="IPR036397">
    <property type="entry name" value="RNaseH_sf"/>
</dbReference>
<feature type="transmembrane region" description="Helical" evidence="1">
    <location>
        <begin position="62"/>
        <end position="85"/>
    </location>
</feature>
<proteinExistence type="predicted"/>
<protein>
    <recommendedName>
        <fullName evidence="6">Exonuclease mut-7-like protein</fullName>
    </recommendedName>
</protein>
<reference evidence="4" key="1">
    <citation type="journal article" date="2023" name="IScience">
        <title>Live-bearing cockroach genome reveals convergent evolutionary mechanisms linked to viviparity in insects and beyond.</title>
        <authorList>
            <person name="Fouks B."/>
            <person name="Harrison M.C."/>
            <person name="Mikhailova A.A."/>
            <person name="Marchal E."/>
            <person name="English S."/>
            <person name="Carruthers M."/>
            <person name="Jennings E.C."/>
            <person name="Chiamaka E.L."/>
            <person name="Frigard R.A."/>
            <person name="Pippel M."/>
            <person name="Attardo G.M."/>
            <person name="Benoit J.B."/>
            <person name="Bornberg-Bauer E."/>
            <person name="Tobe S.S."/>
        </authorList>
    </citation>
    <scope>NUCLEOTIDE SEQUENCE</scope>
    <source>
        <strain evidence="4">Stay&amp;Tobe</strain>
    </source>
</reference>
<dbReference type="InterPro" id="IPR052408">
    <property type="entry name" value="Exonuclease_MUT-7-like"/>
</dbReference>
<comment type="caution">
    <text evidence="4">The sequence shown here is derived from an EMBL/GenBank/DDBJ whole genome shotgun (WGS) entry which is preliminary data.</text>
</comment>
<dbReference type="Gene3D" id="3.30.420.10">
    <property type="entry name" value="Ribonuclease H-like superfamily/Ribonuclease H"/>
    <property type="match status" value="1"/>
</dbReference>
<dbReference type="AlphaFoldDB" id="A0AAD8ENJ0"/>